<keyword evidence="3" id="KW-1185">Reference proteome</keyword>
<evidence type="ECO:0000313" key="3">
    <source>
        <dbReference type="Proteomes" id="UP000076580"/>
    </source>
</evidence>
<proteinExistence type="predicted"/>
<dbReference type="GeneID" id="63713127"/>
<sequence>MDLNLWTLRSIRRVLASCTRNVLVGRPPPRRRVLHEAAAAAAVLREKPASSDKAPEPPKPPQAVLAKLPSGNRPTTMDLPCLEGGVAPEDSVPRPVALRRLAAGANVTVILTLHALDPSILSLHLARAVQRGSEMIVSRAKDQTLGHRSGLEEPRP</sequence>
<feature type="compositionally biased region" description="Basic and acidic residues" evidence="1">
    <location>
        <begin position="45"/>
        <end position="56"/>
    </location>
</feature>
<feature type="region of interest" description="Disordered" evidence="1">
    <location>
        <begin position="45"/>
        <end position="79"/>
    </location>
</feature>
<dbReference type="AlphaFoldDB" id="A0A151GQF4"/>
<evidence type="ECO:0000256" key="1">
    <source>
        <dbReference type="SAM" id="MobiDB-lite"/>
    </source>
</evidence>
<gene>
    <name evidence="2" type="ORF">DCS_00484</name>
</gene>
<dbReference type="InParanoid" id="A0A151GQF4"/>
<dbReference type="Proteomes" id="UP000076580">
    <property type="component" value="Chromosome 01"/>
</dbReference>
<reference evidence="2 3" key="1">
    <citation type="journal article" date="2016" name="Sci. Rep.">
        <title>Insights into Adaptations to a Near-Obligate Nematode Endoparasitic Lifestyle from the Finished Genome of Drechmeria coniospora.</title>
        <authorList>
            <person name="Zhang L."/>
            <person name="Zhou Z."/>
            <person name="Guo Q."/>
            <person name="Fokkens L."/>
            <person name="Miskei M."/>
            <person name="Pocsi I."/>
            <person name="Zhang W."/>
            <person name="Chen M."/>
            <person name="Wang L."/>
            <person name="Sun Y."/>
            <person name="Donzelli B.G."/>
            <person name="Gibson D.M."/>
            <person name="Nelson D.R."/>
            <person name="Luo J.G."/>
            <person name="Rep M."/>
            <person name="Liu H."/>
            <person name="Yang S."/>
            <person name="Wang J."/>
            <person name="Krasnoff S.B."/>
            <person name="Xu Y."/>
            <person name="Molnar I."/>
            <person name="Lin M."/>
        </authorList>
    </citation>
    <scope>NUCLEOTIDE SEQUENCE [LARGE SCALE GENOMIC DNA]</scope>
    <source>
        <strain evidence="2 3">ARSEF 6962</strain>
    </source>
</reference>
<name>A0A151GQF4_DRECN</name>
<accession>A0A151GQF4</accession>
<comment type="caution">
    <text evidence="2">The sequence shown here is derived from an EMBL/GenBank/DDBJ whole genome shotgun (WGS) entry which is preliminary data.</text>
</comment>
<dbReference type="RefSeq" id="XP_040658706.1">
    <property type="nucleotide sequence ID" value="XM_040797823.1"/>
</dbReference>
<evidence type="ECO:0000313" key="2">
    <source>
        <dbReference type="EMBL" id="KYK59354.1"/>
    </source>
</evidence>
<organism evidence="2 3">
    <name type="scientific">Drechmeria coniospora</name>
    <name type="common">Nematophagous fungus</name>
    <name type="synonym">Meria coniospora</name>
    <dbReference type="NCBI Taxonomy" id="98403"/>
    <lineage>
        <taxon>Eukaryota</taxon>
        <taxon>Fungi</taxon>
        <taxon>Dikarya</taxon>
        <taxon>Ascomycota</taxon>
        <taxon>Pezizomycotina</taxon>
        <taxon>Sordariomycetes</taxon>
        <taxon>Hypocreomycetidae</taxon>
        <taxon>Hypocreales</taxon>
        <taxon>Ophiocordycipitaceae</taxon>
        <taxon>Drechmeria</taxon>
    </lineage>
</organism>
<dbReference type="EMBL" id="LAYC01000001">
    <property type="protein sequence ID" value="KYK59354.1"/>
    <property type="molecule type" value="Genomic_DNA"/>
</dbReference>
<protein>
    <submittedName>
        <fullName evidence="2">Uncharacterized protein</fullName>
    </submittedName>
</protein>